<protein>
    <submittedName>
        <fullName evidence="2">Ig-like domain-containing protein</fullName>
    </submittedName>
</protein>
<accession>A0AC34PXY6</accession>
<reference evidence="2" key="1">
    <citation type="submission" date="2022-11" db="UniProtKB">
        <authorList>
            <consortium name="WormBaseParasite"/>
        </authorList>
    </citation>
    <scope>IDENTIFICATION</scope>
</reference>
<proteinExistence type="predicted"/>
<dbReference type="WBParaSite" id="JU765_v2.g10969.t1">
    <property type="protein sequence ID" value="JU765_v2.g10969.t1"/>
    <property type="gene ID" value="JU765_v2.g10969"/>
</dbReference>
<evidence type="ECO:0000313" key="2">
    <source>
        <dbReference type="WBParaSite" id="JU765_v2.g10969.t1"/>
    </source>
</evidence>
<name>A0AC34PXY6_9BILA</name>
<evidence type="ECO:0000313" key="1">
    <source>
        <dbReference type="Proteomes" id="UP000887576"/>
    </source>
</evidence>
<organism evidence="1 2">
    <name type="scientific">Panagrolaimus sp. JU765</name>
    <dbReference type="NCBI Taxonomy" id="591449"/>
    <lineage>
        <taxon>Eukaryota</taxon>
        <taxon>Metazoa</taxon>
        <taxon>Ecdysozoa</taxon>
        <taxon>Nematoda</taxon>
        <taxon>Chromadorea</taxon>
        <taxon>Rhabditida</taxon>
        <taxon>Tylenchina</taxon>
        <taxon>Panagrolaimomorpha</taxon>
        <taxon>Panagrolaimoidea</taxon>
        <taxon>Panagrolaimidae</taxon>
        <taxon>Panagrolaimus</taxon>
    </lineage>
</organism>
<sequence length="291" mass="32589">MDSLSWLIKLSVLTVLPLSVFSELRAKGSPHGVIQVKSGAKSIGMTPLPSAEPLILWCQAVKMELNKKPPVKLKDAVFRSALHHEYRPKLVLNNTMANLTLPNVPVTEAGIWSCELVTDEGNTTGFIDVYLRPIIFSRHAIRVEPQGTSQFQFDGAGVTIFQGQDAVLTCPVFGHPKPNIHWRIFGSDQALRNSGHYKMNTTSGELTIKNVTYADENVYVCIATNVHNDGSKKAYELQLERKLRVKSPMAWVLPLLIIIAILVSLVVTITVCEWRKRRREQKLIILEPEDE</sequence>
<dbReference type="Proteomes" id="UP000887576">
    <property type="component" value="Unplaced"/>
</dbReference>